<sequence>MPKIVLYIAVVFLVLAVLPLPYGYYTLLRLIAFGVFAWAAYIGFERHDKILPWIFVVLALVYNPIIKVYFPKEIWTVINLLSAAFLVLNQRKLLELE</sequence>
<dbReference type="Proteomes" id="UP000190322">
    <property type="component" value="Unassembled WGS sequence"/>
</dbReference>
<dbReference type="InterPro" id="IPR046548">
    <property type="entry name" value="DUF6804"/>
</dbReference>
<feature type="transmembrane region" description="Helical" evidence="1">
    <location>
        <begin position="51"/>
        <end position="70"/>
    </location>
</feature>
<reference evidence="2 3" key="1">
    <citation type="submission" date="2017-02" db="EMBL/GenBank/DDBJ databases">
        <title>Draft genome sequence of Moraxella canis CCUG 8415A type strain.</title>
        <authorList>
            <person name="Engstrom-Jakobsson H."/>
            <person name="Salva-Serra F."/>
            <person name="Thorell K."/>
            <person name="Gonzales-Siles L."/>
            <person name="Karlsson R."/>
            <person name="Boulund F."/>
            <person name="Engstrand L."/>
            <person name="Moore E."/>
        </authorList>
    </citation>
    <scope>NUCLEOTIDE SEQUENCE [LARGE SCALE GENOMIC DNA]</scope>
    <source>
        <strain evidence="2 3">CCUG 8415A</strain>
    </source>
</reference>
<protein>
    <submittedName>
        <fullName evidence="2">Uncharacterized protein</fullName>
    </submittedName>
</protein>
<organism evidence="2 3">
    <name type="scientific">Moraxella canis</name>
    <dbReference type="NCBI Taxonomy" id="90239"/>
    <lineage>
        <taxon>Bacteria</taxon>
        <taxon>Pseudomonadati</taxon>
        <taxon>Pseudomonadota</taxon>
        <taxon>Gammaproteobacteria</taxon>
        <taxon>Moraxellales</taxon>
        <taxon>Moraxellaceae</taxon>
        <taxon>Moraxella</taxon>
    </lineage>
</organism>
<feature type="transmembrane region" description="Helical" evidence="1">
    <location>
        <begin position="26"/>
        <end position="44"/>
    </location>
</feature>
<dbReference type="AlphaFoldDB" id="A0A1S9ZJR4"/>
<dbReference type="EMBL" id="MUXT01000006">
    <property type="protein sequence ID" value="OOR83809.1"/>
    <property type="molecule type" value="Genomic_DNA"/>
</dbReference>
<dbReference type="RefSeq" id="WP_078255951.1">
    <property type="nucleotide sequence ID" value="NZ_MUXT01000006.1"/>
</dbReference>
<evidence type="ECO:0000313" key="3">
    <source>
        <dbReference type="Proteomes" id="UP000190322"/>
    </source>
</evidence>
<accession>A0A1S9ZJR4</accession>
<comment type="caution">
    <text evidence="2">The sequence shown here is derived from an EMBL/GenBank/DDBJ whole genome shotgun (WGS) entry which is preliminary data.</text>
</comment>
<gene>
    <name evidence="2" type="ORF">B0180_05015</name>
</gene>
<keyword evidence="1" id="KW-0812">Transmembrane</keyword>
<evidence type="ECO:0000256" key="1">
    <source>
        <dbReference type="SAM" id="Phobius"/>
    </source>
</evidence>
<proteinExistence type="predicted"/>
<keyword evidence="1" id="KW-0472">Membrane</keyword>
<keyword evidence="1" id="KW-1133">Transmembrane helix</keyword>
<name>A0A1S9ZJR4_9GAMM</name>
<evidence type="ECO:0000313" key="2">
    <source>
        <dbReference type="EMBL" id="OOR83809.1"/>
    </source>
</evidence>
<dbReference type="Pfam" id="PF20619">
    <property type="entry name" value="DUF6804"/>
    <property type="match status" value="1"/>
</dbReference>